<dbReference type="Gene3D" id="1.20.1440.20">
    <property type="entry name" value="LemA-like domain"/>
    <property type="match status" value="1"/>
</dbReference>
<organism evidence="7 8">
    <name type="scientific">Vogesella indigofera</name>
    <name type="common">Pseudomonas indigofera</name>
    <dbReference type="NCBI Taxonomy" id="45465"/>
    <lineage>
        <taxon>Bacteria</taxon>
        <taxon>Pseudomonadati</taxon>
        <taxon>Pseudomonadota</taxon>
        <taxon>Betaproteobacteria</taxon>
        <taxon>Neisseriales</taxon>
        <taxon>Chromobacteriaceae</taxon>
        <taxon>Vogesella</taxon>
    </lineage>
</organism>
<evidence type="ECO:0000313" key="8">
    <source>
        <dbReference type="Proteomes" id="UP000279384"/>
    </source>
</evidence>
<evidence type="ECO:0000313" key="7">
    <source>
        <dbReference type="EMBL" id="RKQ57823.1"/>
    </source>
</evidence>
<keyword evidence="4 6" id="KW-1133">Transmembrane helix</keyword>
<dbReference type="Proteomes" id="UP000279384">
    <property type="component" value="Unassembled WGS sequence"/>
</dbReference>
<comment type="caution">
    <text evidence="7">The sequence shown here is derived from an EMBL/GenBank/DDBJ whole genome shotgun (WGS) entry which is preliminary data.</text>
</comment>
<evidence type="ECO:0000256" key="1">
    <source>
        <dbReference type="ARBA" id="ARBA00004167"/>
    </source>
</evidence>
<dbReference type="SUPFAM" id="SSF140478">
    <property type="entry name" value="LemA-like"/>
    <property type="match status" value="1"/>
</dbReference>
<evidence type="ECO:0000256" key="2">
    <source>
        <dbReference type="ARBA" id="ARBA00008854"/>
    </source>
</evidence>
<comment type="subcellular location">
    <subcellularLocation>
        <location evidence="1">Membrane</location>
        <topology evidence="1">Single-pass membrane protein</topology>
    </subcellularLocation>
</comment>
<dbReference type="EMBL" id="RBID01000015">
    <property type="protein sequence ID" value="RKQ57823.1"/>
    <property type="molecule type" value="Genomic_DNA"/>
</dbReference>
<dbReference type="AlphaFoldDB" id="A0A495BBE9"/>
<evidence type="ECO:0000256" key="5">
    <source>
        <dbReference type="ARBA" id="ARBA00023136"/>
    </source>
</evidence>
<feature type="transmembrane region" description="Helical" evidence="6">
    <location>
        <begin position="6"/>
        <end position="25"/>
    </location>
</feature>
<evidence type="ECO:0000256" key="3">
    <source>
        <dbReference type="ARBA" id="ARBA00022692"/>
    </source>
</evidence>
<proteinExistence type="inferred from homology"/>
<comment type="similarity">
    <text evidence="2">Belongs to the LemA family.</text>
</comment>
<gene>
    <name evidence="7" type="ORF">C8E02_2122</name>
</gene>
<sequence length="189" mass="21561">MPFFLFVSAFVVLLFYGILLYNGLVRLKHEVSKSWANIDVLLKQRHDEIPKLVDVCRHYGQFEQDTLTQVMEARAAMSEAARAGNVGRIGELEGQLRGLLGQIFAVAEAYPELKADVQFSHLAQRISQLEDGIADRRELYNEAVNNNNVRIEQFPDVFVANLFGFRTARALRFAEAEKRDVDVKALFER</sequence>
<dbReference type="GO" id="GO:0016020">
    <property type="term" value="C:membrane"/>
    <property type="evidence" value="ECO:0007669"/>
    <property type="project" value="UniProtKB-SubCell"/>
</dbReference>
<evidence type="ECO:0000256" key="4">
    <source>
        <dbReference type="ARBA" id="ARBA00022989"/>
    </source>
</evidence>
<evidence type="ECO:0000256" key="6">
    <source>
        <dbReference type="SAM" id="Phobius"/>
    </source>
</evidence>
<protein>
    <submittedName>
        <fullName evidence="7">LemA protein</fullName>
    </submittedName>
</protein>
<dbReference type="InterPro" id="IPR007156">
    <property type="entry name" value="MamQ_LemA"/>
</dbReference>
<dbReference type="PANTHER" id="PTHR34478:SF1">
    <property type="entry name" value="PROTEIN LEMA"/>
    <property type="match status" value="1"/>
</dbReference>
<dbReference type="PANTHER" id="PTHR34478">
    <property type="entry name" value="PROTEIN LEMA"/>
    <property type="match status" value="1"/>
</dbReference>
<keyword evidence="5 6" id="KW-0472">Membrane</keyword>
<keyword evidence="3 6" id="KW-0812">Transmembrane</keyword>
<dbReference type="Pfam" id="PF04011">
    <property type="entry name" value="LemA"/>
    <property type="match status" value="1"/>
</dbReference>
<name>A0A495BBE9_VOGIN</name>
<accession>A0A495BBE9</accession>
<reference evidence="7 8" key="1">
    <citation type="submission" date="2018-10" db="EMBL/GenBank/DDBJ databases">
        <title>Genomic Encyclopedia of Type Strains, Phase IV (KMG-IV): sequencing the most valuable type-strain genomes for metagenomic binning, comparative biology and taxonomic classification.</title>
        <authorList>
            <person name="Goeker M."/>
        </authorList>
    </citation>
    <scope>NUCLEOTIDE SEQUENCE [LARGE SCALE GENOMIC DNA]</scope>
    <source>
        <strain evidence="7 8">DSM 3303</strain>
    </source>
</reference>
<dbReference type="RefSeq" id="WP_047965585.1">
    <property type="nucleotide sequence ID" value="NZ_JAQQLB010000010.1"/>
</dbReference>
<dbReference type="InterPro" id="IPR023353">
    <property type="entry name" value="LemA-like_dom_sf"/>
</dbReference>